<reference evidence="3 4" key="1">
    <citation type="submission" date="2019-02" db="EMBL/GenBank/DDBJ databases">
        <title>Deep-cultivation of Planctomycetes and their phenomic and genomic characterization uncovers novel biology.</title>
        <authorList>
            <person name="Wiegand S."/>
            <person name="Jogler M."/>
            <person name="Boedeker C."/>
            <person name="Pinto D."/>
            <person name="Vollmers J."/>
            <person name="Rivas-Marin E."/>
            <person name="Kohn T."/>
            <person name="Peeters S.H."/>
            <person name="Heuer A."/>
            <person name="Rast P."/>
            <person name="Oberbeckmann S."/>
            <person name="Bunk B."/>
            <person name="Jeske O."/>
            <person name="Meyerdierks A."/>
            <person name="Storesund J.E."/>
            <person name="Kallscheuer N."/>
            <person name="Luecker S."/>
            <person name="Lage O.M."/>
            <person name="Pohl T."/>
            <person name="Merkel B.J."/>
            <person name="Hornburger P."/>
            <person name="Mueller R.-W."/>
            <person name="Bruemmer F."/>
            <person name="Labrenz M."/>
            <person name="Spormann A.M."/>
            <person name="Op den Camp H."/>
            <person name="Overmann J."/>
            <person name="Amann R."/>
            <person name="Jetten M.S.M."/>
            <person name="Mascher T."/>
            <person name="Medema M.H."/>
            <person name="Devos D.P."/>
            <person name="Kaster A.-K."/>
            <person name="Ovreas L."/>
            <person name="Rohde M."/>
            <person name="Galperin M.Y."/>
            <person name="Jogler C."/>
        </authorList>
    </citation>
    <scope>NUCLEOTIDE SEQUENCE [LARGE SCALE GENOMIC DNA]</scope>
    <source>
        <strain evidence="3 4">Spa11</strain>
    </source>
</reference>
<proteinExistence type="predicted"/>
<sequence precursor="true">MTPVLVFLPVAFSLLSPQALALCVLTSGARELGKAAASPRWTTGRQKDRTLMTRQPTASRLRVLRTGDPQSMFHYHNPKEILERLGPPWRLLSSSAKTEKSRGVGVLSRVLYLTPGVFCPRATEGCLRVCLGHASGRMTMLQSANARDRRTALYAEDQEHFLDLLRCDLRLLREDARREGMTPAVRLNGTSDIPWETLHGELFAEFDDLEFYDYTKVPSRVRQFLLGRRGLSDFPANYHLTFSHSETNAAEARSLLDEGAGVAVVFWPSLPETYGTFPVVDADKHDARFLDDEQVPTRGGYIVGLRAKGIAREDLSGFVVQRAGEPVYLKRGAAA</sequence>
<protein>
    <recommendedName>
        <fullName evidence="2">Gene product 88 domain-containing protein</fullName>
    </recommendedName>
</protein>
<dbReference type="Pfam" id="PF17338">
    <property type="entry name" value="GP88"/>
    <property type="match status" value="1"/>
</dbReference>
<feature type="signal peptide" evidence="1">
    <location>
        <begin position="1"/>
        <end position="21"/>
    </location>
</feature>
<accession>A0A518K9T9</accession>
<name>A0A518K9T9_9BACT</name>
<dbReference type="AlphaFoldDB" id="A0A518K9T9"/>
<evidence type="ECO:0000256" key="1">
    <source>
        <dbReference type="SAM" id="SignalP"/>
    </source>
</evidence>
<dbReference type="EMBL" id="CP036349">
    <property type="protein sequence ID" value="QDV74556.1"/>
    <property type="molecule type" value="Genomic_DNA"/>
</dbReference>
<dbReference type="InterPro" id="IPR020290">
    <property type="entry name" value="Gp88"/>
</dbReference>
<dbReference type="KEGG" id="bmei:Spa11_27600"/>
<keyword evidence="4" id="KW-1185">Reference proteome</keyword>
<evidence type="ECO:0000313" key="3">
    <source>
        <dbReference type="EMBL" id="QDV74556.1"/>
    </source>
</evidence>
<gene>
    <name evidence="3" type="ORF">Spa11_27600</name>
</gene>
<dbReference type="Proteomes" id="UP000316426">
    <property type="component" value="Chromosome"/>
</dbReference>
<evidence type="ECO:0000259" key="2">
    <source>
        <dbReference type="Pfam" id="PF17338"/>
    </source>
</evidence>
<feature type="domain" description="Gene product 88" evidence="2">
    <location>
        <begin position="101"/>
        <end position="321"/>
    </location>
</feature>
<organism evidence="3 4">
    <name type="scientific">Botrimarina mediterranea</name>
    <dbReference type="NCBI Taxonomy" id="2528022"/>
    <lineage>
        <taxon>Bacteria</taxon>
        <taxon>Pseudomonadati</taxon>
        <taxon>Planctomycetota</taxon>
        <taxon>Planctomycetia</taxon>
        <taxon>Pirellulales</taxon>
        <taxon>Lacipirellulaceae</taxon>
        <taxon>Botrimarina</taxon>
    </lineage>
</organism>
<feature type="chain" id="PRO_5022079664" description="Gene product 88 domain-containing protein" evidence="1">
    <location>
        <begin position="22"/>
        <end position="335"/>
    </location>
</feature>
<keyword evidence="1" id="KW-0732">Signal</keyword>
<evidence type="ECO:0000313" key="4">
    <source>
        <dbReference type="Proteomes" id="UP000316426"/>
    </source>
</evidence>